<dbReference type="PROSITE" id="PS50076">
    <property type="entry name" value="DNAJ_2"/>
    <property type="match status" value="1"/>
</dbReference>
<protein>
    <submittedName>
        <fullName evidence="4">DnaJ domain-containing protein</fullName>
    </submittedName>
</protein>
<evidence type="ECO:0000313" key="5">
    <source>
        <dbReference type="Proteomes" id="UP000183210"/>
    </source>
</evidence>
<feature type="compositionally biased region" description="Low complexity" evidence="2">
    <location>
        <begin position="271"/>
        <end position="284"/>
    </location>
</feature>
<dbReference type="GO" id="GO:0071218">
    <property type="term" value="P:cellular response to misfolded protein"/>
    <property type="evidence" value="ECO:0007669"/>
    <property type="project" value="TreeGrafter"/>
</dbReference>
<dbReference type="CDD" id="cd06257">
    <property type="entry name" value="DnaJ"/>
    <property type="match status" value="1"/>
</dbReference>
<proteinExistence type="predicted"/>
<dbReference type="SMART" id="SM00271">
    <property type="entry name" value="DnaJ"/>
    <property type="match status" value="1"/>
</dbReference>
<dbReference type="InterPro" id="IPR001623">
    <property type="entry name" value="DnaJ_domain"/>
</dbReference>
<dbReference type="InterPro" id="IPR018253">
    <property type="entry name" value="DnaJ_domain_CS"/>
</dbReference>
<dbReference type="GeneID" id="300267455"/>
<dbReference type="InterPro" id="IPR036869">
    <property type="entry name" value="J_dom_sf"/>
</dbReference>
<reference evidence="4 5" key="1">
    <citation type="submission" date="2016-10" db="EMBL/GenBank/DDBJ databases">
        <authorList>
            <person name="Varghese N."/>
            <person name="Submissions S."/>
        </authorList>
    </citation>
    <scope>NUCLEOTIDE SEQUENCE [LARGE SCALE GENOMIC DNA]</scope>
    <source>
        <strain evidence="4 5">LMG 21974</strain>
    </source>
</reference>
<dbReference type="AlphaFoldDB" id="A0A9X8MD69"/>
<dbReference type="Pfam" id="PF00226">
    <property type="entry name" value="DnaJ"/>
    <property type="match status" value="1"/>
</dbReference>
<dbReference type="PRINTS" id="PR00625">
    <property type="entry name" value="JDOMAIN"/>
</dbReference>
<feature type="region of interest" description="Disordered" evidence="2">
    <location>
        <begin position="183"/>
        <end position="411"/>
    </location>
</feature>
<evidence type="ECO:0000256" key="2">
    <source>
        <dbReference type="SAM" id="MobiDB-lite"/>
    </source>
</evidence>
<dbReference type="GO" id="GO:0030544">
    <property type="term" value="F:Hsp70 protein binding"/>
    <property type="evidence" value="ECO:0007669"/>
    <property type="project" value="TreeGrafter"/>
</dbReference>
<dbReference type="Gene3D" id="1.10.287.110">
    <property type="entry name" value="DnaJ domain"/>
    <property type="match status" value="1"/>
</dbReference>
<dbReference type="RefSeq" id="WP_074825758.1">
    <property type="nucleotide sequence ID" value="NZ_FOEV01000007.1"/>
</dbReference>
<feature type="compositionally biased region" description="Pro residues" evidence="2">
    <location>
        <begin position="247"/>
        <end position="257"/>
    </location>
</feature>
<sequence length="485" mass="52018">MIHISNASLTSLQVELGKADKPSVHLDLHVAENIAMGAKMHFPGSWLDQQRASLGPLQQKMFDVALKVLSGDEKPRAVQANGMGREIFLDRPAYGATTISIGFEKPMSEVLGFLGMSDGKGKALLSLGTKLANTLSPSTKQAGNDSLMAKARSALPGNIGLGSVIRNITGGFVSAINNPAAQLSGNGEAPPPLPPRPGRQNGNPNSTYGSPPLPQRPRANSFPRTAREAQAGFSTEFKPSTGRTPKETPPPLPPRPGQGPKINPEQASGEAPFFGHASASSFSHADYENYEMDPNEAQAAENKASQEAPKPHLKSHLSQVALHAKLNGQRPADEGANAKSPRPEKNSTRAEPNGPEFNGERPSAGKPRASSAPPPRQTREPGIDNDKPSTHSQEDETTTNGAANVAEDIKAKPAVKSLYARLGLFTASPTEREIRKAYRRLALEKHPDHNKSPEATAEFRELQEAYEILQDPEKRRAYDLDPDQS</sequence>
<accession>A0A9X8MD69</accession>
<name>A0A9X8MD69_9PSED</name>
<organism evidence="4 5">
    <name type="scientific">Pseudomonas lutea</name>
    <dbReference type="NCBI Taxonomy" id="243924"/>
    <lineage>
        <taxon>Bacteria</taxon>
        <taxon>Pseudomonadati</taxon>
        <taxon>Pseudomonadota</taxon>
        <taxon>Gammaproteobacteria</taxon>
        <taxon>Pseudomonadales</taxon>
        <taxon>Pseudomonadaceae</taxon>
        <taxon>Pseudomonas</taxon>
    </lineage>
</organism>
<dbReference type="EMBL" id="FOEV01000007">
    <property type="protein sequence ID" value="SEQ63528.1"/>
    <property type="molecule type" value="Genomic_DNA"/>
</dbReference>
<evidence type="ECO:0000259" key="3">
    <source>
        <dbReference type="PROSITE" id="PS50076"/>
    </source>
</evidence>
<keyword evidence="1" id="KW-0143">Chaperone</keyword>
<dbReference type="PROSITE" id="PS00636">
    <property type="entry name" value="DNAJ_1"/>
    <property type="match status" value="1"/>
</dbReference>
<dbReference type="Proteomes" id="UP000183210">
    <property type="component" value="Unassembled WGS sequence"/>
</dbReference>
<feature type="domain" description="J" evidence="3">
    <location>
        <begin position="417"/>
        <end position="482"/>
    </location>
</feature>
<evidence type="ECO:0000256" key="1">
    <source>
        <dbReference type="ARBA" id="ARBA00023186"/>
    </source>
</evidence>
<dbReference type="InterPro" id="IPR051100">
    <property type="entry name" value="DnaJ_subfamily_B/C"/>
</dbReference>
<dbReference type="SUPFAM" id="SSF46565">
    <property type="entry name" value="Chaperone J-domain"/>
    <property type="match status" value="1"/>
</dbReference>
<dbReference type="PANTHER" id="PTHR43908">
    <property type="entry name" value="AT29763P-RELATED"/>
    <property type="match status" value="1"/>
</dbReference>
<gene>
    <name evidence="4" type="ORF">SAMN05216409_107108</name>
</gene>
<comment type="caution">
    <text evidence="4">The sequence shown here is derived from an EMBL/GenBank/DDBJ whole genome shotgun (WGS) entry which is preliminary data.</text>
</comment>
<evidence type="ECO:0000313" key="4">
    <source>
        <dbReference type="EMBL" id="SEQ63528.1"/>
    </source>
</evidence>
<dbReference type="PANTHER" id="PTHR43908:SF3">
    <property type="entry name" value="AT29763P-RELATED"/>
    <property type="match status" value="1"/>
</dbReference>
<feature type="compositionally biased region" description="Basic and acidic residues" evidence="2">
    <location>
        <begin position="377"/>
        <end position="394"/>
    </location>
</feature>